<dbReference type="Pfam" id="PF00171">
    <property type="entry name" value="Aldedh"/>
    <property type="match status" value="1"/>
</dbReference>
<dbReference type="STRING" id="68895.RR42_s0928"/>
<dbReference type="EC" id="1.2.1.27" evidence="3"/>
<dbReference type="NCBIfam" id="TIGR01722">
    <property type="entry name" value="MMSDH"/>
    <property type="match status" value="1"/>
</dbReference>
<feature type="domain" description="Aldehyde dehydrogenase" evidence="2">
    <location>
        <begin position="18"/>
        <end position="479"/>
    </location>
</feature>
<dbReference type="GO" id="GO:0006574">
    <property type="term" value="P:L-valine catabolic process"/>
    <property type="evidence" value="ECO:0007669"/>
    <property type="project" value="TreeGrafter"/>
</dbReference>
<dbReference type="Gene3D" id="3.40.309.10">
    <property type="entry name" value="Aldehyde Dehydrogenase, Chain A, domain 2"/>
    <property type="match status" value="1"/>
</dbReference>
<name>A0A0C4YHN8_9BURK</name>
<evidence type="ECO:0000259" key="2">
    <source>
        <dbReference type="Pfam" id="PF00171"/>
    </source>
</evidence>
<dbReference type="OrthoDB" id="6187633at2"/>
<dbReference type="PANTHER" id="PTHR43866:SF4">
    <property type="entry name" value="MALONATE-SEMIALDEHYDE DEHYDROGENASE"/>
    <property type="match status" value="1"/>
</dbReference>
<dbReference type="SUPFAM" id="SSF53720">
    <property type="entry name" value="ALDH-like"/>
    <property type="match status" value="1"/>
</dbReference>
<dbReference type="EMBL" id="CP010537">
    <property type="protein sequence ID" value="AJG22518.1"/>
    <property type="molecule type" value="Genomic_DNA"/>
</dbReference>
<dbReference type="PANTHER" id="PTHR43866">
    <property type="entry name" value="MALONATE-SEMIALDEHYDE DEHYDROGENASE"/>
    <property type="match status" value="1"/>
</dbReference>
<protein>
    <submittedName>
        <fullName evidence="3">Methylmalonate-semialdehyde dehydrogenase</fullName>
        <ecNumber evidence="3">1.2.1.27</ecNumber>
    </submittedName>
</protein>
<dbReference type="GO" id="GO:0004491">
    <property type="term" value="F:methylmalonate-semialdehyde dehydrogenase (acylating, NAD) activity"/>
    <property type="evidence" value="ECO:0007669"/>
    <property type="project" value="UniProtKB-EC"/>
</dbReference>
<dbReference type="AlphaFoldDB" id="A0A0C4YHN8"/>
<dbReference type="KEGG" id="cbw:RR42_s0928"/>
<keyword evidence="4" id="KW-1185">Reference proteome</keyword>
<evidence type="ECO:0000313" key="3">
    <source>
        <dbReference type="EMBL" id="AJG22518.1"/>
    </source>
</evidence>
<dbReference type="Proteomes" id="UP000031843">
    <property type="component" value="Chromosome secondary"/>
</dbReference>
<sequence length="501" mass="54211">MSSLIEHFIAGTTYSEPRTRTGAVHNPSTGEEIARCAYGSFATVDHAVMVAKEAGRRWGRASHAARQAVIYKLRELMIANLDTLAEAIGREHGKTIPDAKGELGRAIEGIEFACNAPHVAKGEYANNVGGDIEVFSMRRPIGVVGCITPFNFPIMVPAVMMTMAVAVGNAIVWKPSEKVPSAALEFARLWKEAGLPDGVFNVVQGDKEVVDAILEHPGIAGVSFVGSTTVGEYIYQKGTSHNKRVAAFTGGKNHMVVLPDADLEAAASAFVSAGFGSSSQRCMAVSLLLPVGHETAERLRDLIIPKIQALKVGPYNDASADFGAVVSRESRTSVERAISRCIEEGGELVIDGREIEIPGHPNGFYLGPTLFDRVTTDMHLYKEEVFGPVRGIMRPTSFEEAIEITNMHEYGNGSVIFTRDGKSAHRFMMEVESGMIGVNVPVPLPSAYFNFGGLRRSKFGEGHLYGPDAARFYTKIKTVSQRWPEPDDRALPISLAFNPSA</sequence>
<accession>A0A0C4YHN8</accession>
<dbReference type="InterPro" id="IPR016162">
    <property type="entry name" value="Ald_DH_N"/>
</dbReference>
<dbReference type="CDD" id="cd07085">
    <property type="entry name" value="ALDH_F6_MMSDH"/>
    <property type="match status" value="1"/>
</dbReference>
<evidence type="ECO:0000256" key="1">
    <source>
        <dbReference type="ARBA" id="ARBA00023002"/>
    </source>
</evidence>
<dbReference type="InterPro" id="IPR015590">
    <property type="entry name" value="Aldehyde_DH_dom"/>
</dbReference>
<dbReference type="RefSeq" id="WP_043354032.1">
    <property type="nucleotide sequence ID" value="NZ_CP010537.1"/>
</dbReference>
<dbReference type="GO" id="GO:0006210">
    <property type="term" value="P:thymine catabolic process"/>
    <property type="evidence" value="ECO:0007669"/>
    <property type="project" value="TreeGrafter"/>
</dbReference>
<dbReference type="Gene3D" id="3.40.605.10">
    <property type="entry name" value="Aldehyde Dehydrogenase, Chain A, domain 1"/>
    <property type="match status" value="1"/>
</dbReference>
<reference evidence="3 4" key="1">
    <citation type="journal article" date="2015" name="Genome Announc.">
        <title>Complete Genome Sequence of Cupriavidus basilensis 4G11, Isolated from the Oak Ridge Field Research Center Site.</title>
        <authorList>
            <person name="Ray J."/>
            <person name="Waters R.J."/>
            <person name="Skerker J.M."/>
            <person name="Kuehl J.V."/>
            <person name="Price M.N."/>
            <person name="Huang J."/>
            <person name="Chakraborty R."/>
            <person name="Arkin A.P."/>
            <person name="Deutschbauer A."/>
        </authorList>
    </citation>
    <scope>NUCLEOTIDE SEQUENCE [LARGE SCALE GENOMIC DNA]</scope>
    <source>
        <strain evidence="3">4G11</strain>
    </source>
</reference>
<organism evidence="3 4">
    <name type="scientific">Cupriavidus basilensis</name>
    <dbReference type="NCBI Taxonomy" id="68895"/>
    <lineage>
        <taxon>Bacteria</taxon>
        <taxon>Pseudomonadati</taxon>
        <taxon>Pseudomonadota</taxon>
        <taxon>Betaproteobacteria</taxon>
        <taxon>Burkholderiales</taxon>
        <taxon>Burkholderiaceae</taxon>
        <taxon>Cupriavidus</taxon>
    </lineage>
</organism>
<dbReference type="InterPro" id="IPR010061">
    <property type="entry name" value="MeMal-semiAld_DH"/>
</dbReference>
<dbReference type="InterPro" id="IPR016163">
    <property type="entry name" value="Ald_DH_C"/>
</dbReference>
<evidence type="ECO:0000313" key="4">
    <source>
        <dbReference type="Proteomes" id="UP000031843"/>
    </source>
</evidence>
<proteinExistence type="predicted"/>
<keyword evidence="1 3" id="KW-0560">Oxidoreductase</keyword>
<dbReference type="FunFam" id="3.40.309.10:FF:000002">
    <property type="entry name" value="Methylmalonate-semialdehyde dehydrogenase (Acylating)"/>
    <property type="match status" value="1"/>
</dbReference>
<gene>
    <name evidence="3" type="ORF">RR42_s0928</name>
</gene>
<dbReference type="InterPro" id="IPR016161">
    <property type="entry name" value="Ald_DH/histidinol_DH"/>
</dbReference>